<protein>
    <recommendedName>
        <fullName evidence="3 14">UDP-N-acetylmuramate--L-alanine ligase</fullName>
        <ecNumber evidence="3 14">6.3.2.8</ecNumber>
    </recommendedName>
    <alternativeName>
        <fullName evidence="14">UDP-N-acetylmuramoyl-L-alanine synthetase</fullName>
    </alternativeName>
</protein>
<dbReference type="InterPro" id="IPR005758">
    <property type="entry name" value="UDP-N-AcMur_Ala_ligase_MurC"/>
</dbReference>
<keyword evidence="8 14" id="KW-0067">ATP-binding</keyword>
<feature type="domain" description="Mur ligase N-terminal catalytic" evidence="15">
    <location>
        <begin position="2"/>
        <end position="100"/>
    </location>
</feature>
<dbReference type="Gene3D" id="3.90.190.20">
    <property type="entry name" value="Mur ligase, C-terminal domain"/>
    <property type="match status" value="1"/>
</dbReference>
<reference evidence="18 19" key="1">
    <citation type="submission" date="2020-08" db="EMBL/GenBank/DDBJ databases">
        <title>Complete Genome Sequence of Effusibacillus dendaii Strain skT53, Isolated from Farmland soil.</title>
        <authorList>
            <person name="Konishi T."/>
            <person name="Kawasaki H."/>
        </authorList>
    </citation>
    <scope>NUCLEOTIDE SEQUENCE [LARGE SCALE GENOMIC DNA]</scope>
    <source>
        <strain evidence="19">skT53</strain>
    </source>
</reference>
<comment type="subcellular location">
    <subcellularLocation>
        <location evidence="1 14">Cytoplasm</location>
    </subcellularLocation>
</comment>
<dbReference type="GO" id="GO:0005737">
    <property type="term" value="C:cytoplasm"/>
    <property type="evidence" value="ECO:0007669"/>
    <property type="project" value="UniProtKB-SubCell"/>
</dbReference>
<dbReference type="SUPFAM" id="SSF53623">
    <property type="entry name" value="MurD-like peptide ligases, catalytic domain"/>
    <property type="match status" value="1"/>
</dbReference>
<keyword evidence="9 14" id="KW-0133">Cell shape</keyword>
<dbReference type="RefSeq" id="WP_200760565.1">
    <property type="nucleotide sequence ID" value="NZ_AP023366.1"/>
</dbReference>
<keyword evidence="4 14" id="KW-0963">Cytoplasm</keyword>
<evidence type="ECO:0000256" key="3">
    <source>
        <dbReference type="ARBA" id="ARBA00012211"/>
    </source>
</evidence>
<dbReference type="Pfam" id="PF01225">
    <property type="entry name" value="Mur_ligase"/>
    <property type="match status" value="1"/>
</dbReference>
<dbReference type="SUPFAM" id="SSF51984">
    <property type="entry name" value="MurCD N-terminal domain"/>
    <property type="match status" value="1"/>
</dbReference>
<dbReference type="UniPathway" id="UPA00219"/>
<dbReference type="Gene3D" id="3.40.50.720">
    <property type="entry name" value="NAD(P)-binding Rossmann-like Domain"/>
    <property type="match status" value="1"/>
</dbReference>
<gene>
    <name evidence="14" type="primary">murC</name>
    <name evidence="18" type="ORF">skT53_15600</name>
</gene>
<feature type="domain" description="Mur ligase C-terminal" evidence="16">
    <location>
        <begin position="299"/>
        <end position="430"/>
    </location>
</feature>
<evidence type="ECO:0000256" key="9">
    <source>
        <dbReference type="ARBA" id="ARBA00022960"/>
    </source>
</evidence>
<keyword evidence="6 14" id="KW-0132">Cell division</keyword>
<comment type="function">
    <text evidence="14">Cell wall formation.</text>
</comment>
<evidence type="ECO:0000256" key="5">
    <source>
        <dbReference type="ARBA" id="ARBA00022598"/>
    </source>
</evidence>
<evidence type="ECO:0000259" key="16">
    <source>
        <dbReference type="Pfam" id="PF02875"/>
    </source>
</evidence>
<dbReference type="InterPro" id="IPR050061">
    <property type="entry name" value="MurCDEF_pg_biosynth"/>
</dbReference>
<keyword evidence="12 14" id="KW-0961">Cell wall biogenesis/degradation</keyword>
<accession>A0A7I8D916</accession>
<evidence type="ECO:0000256" key="11">
    <source>
        <dbReference type="ARBA" id="ARBA00023306"/>
    </source>
</evidence>
<keyword evidence="7 14" id="KW-0547">Nucleotide-binding</keyword>
<evidence type="ECO:0000256" key="1">
    <source>
        <dbReference type="ARBA" id="ARBA00004496"/>
    </source>
</evidence>
<name>A0A7I8D916_9BACL</name>
<dbReference type="Pfam" id="PF08245">
    <property type="entry name" value="Mur_ligase_M"/>
    <property type="match status" value="1"/>
</dbReference>
<evidence type="ECO:0000256" key="14">
    <source>
        <dbReference type="HAMAP-Rule" id="MF_00046"/>
    </source>
</evidence>
<comment type="pathway">
    <text evidence="2 14">Cell wall biogenesis; peptidoglycan biosynthesis.</text>
</comment>
<dbReference type="KEGG" id="eff:skT53_15600"/>
<evidence type="ECO:0000256" key="6">
    <source>
        <dbReference type="ARBA" id="ARBA00022618"/>
    </source>
</evidence>
<evidence type="ECO:0000256" key="7">
    <source>
        <dbReference type="ARBA" id="ARBA00022741"/>
    </source>
</evidence>
<feature type="binding site" evidence="14">
    <location>
        <begin position="107"/>
        <end position="113"/>
    </location>
    <ligand>
        <name>ATP</name>
        <dbReference type="ChEBI" id="CHEBI:30616"/>
    </ligand>
</feature>
<dbReference type="Pfam" id="PF02875">
    <property type="entry name" value="Mur_ligase_C"/>
    <property type="match status" value="1"/>
</dbReference>
<sequence>MRIHFTGVKGSGMSSLAQIYKQKGHSITGSDVEESFFTDKLLYKAGIEVLPFHEKNVQQVDIVCASAAYGSNHVEIKAANERNIPVLTYPMMLGELTKEYESILITGTHGKTTTTGLIGSLLMNADMDPTIVVGSYIETLNNNARYGRGNYLVVEACEYKRHFLNYTGKVMVVTNIDFDHPDYFKDIRDTFDAFQECANRLPEDGLLVVCGDNLARNLRANCQMVTYGLSQENDVYAVKKGMGKFAVYAFGKYMGDMVTPLIGEHNIQNALAMVCLGLYYDIQFDILQETLSGYAGVKRRLELKGHLKHHLVYDDYAHHPTEIRVTLHAVKENYPNANVVSIFQPHTYSRTKRLLHEFAQSFQAADWVVLTDIFASEREKEKLVDILELVEETKKHHPRVTYIPKSEIIPWLEQMSEQMEDHIFLTMGAGDIYKEGEKILQKMLLSS</sequence>
<dbReference type="Proteomes" id="UP000593802">
    <property type="component" value="Chromosome"/>
</dbReference>
<proteinExistence type="inferred from homology"/>
<dbReference type="PANTHER" id="PTHR43445:SF3">
    <property type="entry name" value="UDP-N-ACETYLMURAMATE--L-ALANINE LIGASE"/>
    <property type="match status" value="1"/>
</dbReference>
<evidence type="ECO:0000259" key="15">
    <source>
        <dbReference type="Pfam" id="PF01225"/>
    </source>
</evidence>
<comment type="similarity">
    <text evidence="14">Belongs to the MurCDEF family.</text>
</comment>
<dbReference type="InterPro" id="IPR036615">
    <property type="entry name" value="Mur_ligase_C_dom_sf"/>
</dbReference>
<dbReference type="InterPro" id="IPR013221">
    <property type="entry name" value="Mur_ligase_cen"/>
</dbReference>
<comment type="catalytic activity">
    <reaction evidence="13 14">
        <text>UDP-N-acetyl-alpha-D-muramate + L-alanine + ATP = UDP-N-acetyl-alpha-D-muramoyl-L-alanine + ADP + phosphate + H(+)</text>
        <dbReference type="Rhea" id="RHEA:23372"/>
        <dbReference type="ChEBI" id="CHEBI:15378"/>
        <dbReference type="ChEBI" id="CHEBI:30616"/>
        <dbReference type="ChEBI" id="CHEBI:43474"/>
        <dbReference type="ChEBI" id="CHEBI:57972"/>
        <dbReference type="ChEBI" id="CHEBI:70757"/>
        <dbReference type="ChEBI" id="CHEBI:83898"/>
        <dbReference type="ChEBI" id="CHEBI:456216"/>
        <dbReference type="EC" id="6.3.2.8"/>
    </reaction>
</comment>
<dbReference type="Gene3D" id="3.40.1190.10">
    <property type="entry name" value="Mur-like, catalytic domain"/>
    <property type="match status" value="1"/>
</dbReference>
<dbReference type="GO" id="GO:0005524">
    <property type="term" value="F:ATP binding"/>
    <property type="evidence" value="ECO:0007669"/>
    <property type="project" value="UniProtKB-UniRule"/>
</dbReference>
<dbReference type="InterPro" id="IPR004101">
    <property type="entry name" value="Mur_ligase_C"/>
</dbReference>
<dbReference type="GO" id="GO:0008763">
    <property type="term" value="F:UDP-N-acetylmuramate-L-alanine ligase activity"/>
    <property type="evidence" value="ECO:0007669"/>
    <property type="project" value="UniProtKB-UniRule"/>
</dbReference>
<evidence type="ECO:0000256" key="12">
    <source>
        <dbReference type="ARBA" id="ARBA00023316"/>
    </source>
</evidence>
<dbReference type="GO" id="GO:0051301">
    <property type="term" value="P:cell division"/>
    <property type="evidence" value="ECO:0007669"/>
    <property type="project" value="UniProtKB-KW"/>
</dbReference>
<dbReference type="EMBL" id="AP023366">
    <property type="protein sequence ID" value="BCJ86575.1"/>
    <property type="molecule type" value="Genomic_DNA"/>
</dbReference>
<evidence type="ECO:0000256" key="4">
    <source>
        <dbReference type="ARBA" id="ARBA00022490"/>
    </source>
</evidence>
<dbReference type="PANTHER" id="PTHR43445">
    <property type="entry name" value="UDP-N-ACETYLMURAMATE--L-ALANINE LIGASE-RELATED"/>
    <property type="match status" value="1"/>
</dbReference>
<dbReference type="EC" id="6.3.2.8" evidence="3 14"/>
<evidence type="ECO:0000313" key="19">
    <source>
        <dbReference type="Proteomes" id="UP000593802"/>
    </source>
</evidence>
<dbReference type="NCBIfam" id="TIGR01082">
    <property type="entry name" value="murC"/>
    <property type="match status" value="1"/>
</dbReference>
<dbReference type="GO" id="GO:0071555">
    <property type="term" value="P:cell wall organization"/>
    <property type="evidence" value="ECO:0007669"/>
    <property type="project" value="UniProtKB-KW"/>
</dbReference>
<evidence type="ECO:0000256" key="2">
    <source>
        <dbReference type="ARBA" id="ARBA00004752"/>
    </source>
</evidence>
<keyword evidence="19" id="KW-1185">Reference proteome</keyword>
<feature type="domain" description="Mur ligase central" evidence="17">
    <location>
        <begin position="105"/>
        <end position="276"/>
    </location>
</feature>
<dbReference type="GO" id="GO:0009252">
    <property type="term" value="P:peptidoglycan biosynthetic process"/>
    <property type="evidence" value="ECO:0007669"/>
    <property type="project" value="UniProtKB-UniRule"/>
</dbReference>
<dbReference type="AlphaFoldDB" id="A0A7I8D916"/>
<organism evidence="18 19">
    <name type="scientific">Effusibacillus dendaii</name>
    <dbReference type="NCBI Taxonomy" id="2743772"/>
    <lineage>
        <taxon>Bacteria</taxon>
        <taxon>Bacillati</taxon>
        <taxon>Bacillota</taxon>
        <taxon>Bacilli</taxon>
        <taxon>Bacillales</taxon>
        <taxon>Alicyclobacillaceae</taxon>
        <taxon>Effusibacillus</taxon>
    </lineage>
</organism>
<evidence type="ECO:0000313" key="18">
    <source>
        <dbReference type="EMBL" id="BCJ86575.1"/>
    </source>
</evidence>
<keyword evidence="10 14" id="KW-0573">Peptidoglycan synthesis</keyword>
<keyword evidence="5 14" id="KW-0436">Ligase</keyword>
<dbReference type="HAMAP" id="MF_00046">
    <property type="entry name" value="MurC"/>
    <property type="match status" value="1"/>
</dbReference>
<evidence type="ECO:0000256" key="10">
    <source>
        <dbReference type="ARBA" id="ARBA00022984"/>
    </source>
</evidence>
<evidence type="ECO:0000256" key="8">
    <source>
        <dbReference type="ARBA" id="ARBA00022840"/>
    </source>
</evidence>
<dbReference type="SUPFAM" id="SSF53244">
    <property type="entry name" value="MurD-like peptide ligases, peptide-binding domain"/>
    <property type="match status" value="1"/>
</dbReference>
<dbReference type="GO" id="GO:0008360">
    <property type="term" value="P:regulation of cell shape"/>
    <property type="evidence" value="ECO:0007669"/>
    <property type="project" value="UniProtKB-KW"/>
</dbReference>
<dbReference type="InterPro" id="IPR036565">
    <property type="entry name" value="Mur-like_cat_sf"/>
</dbReference>
<evidence type="ECO:0000256" key="13">
    <source>
        <dbReference type="ARBA" id="ARBA00047833"/>
    </source>
</evidence>
<evidence type="ECO:0000259" key="17">
    <source>
        <dbReference type="Pfam" id="PF08245"/>
    </source>
</evidence>
<dbReference type="InterPro" id="IPR000713">
    <property type="entry name" value="Mur_ligase_N"/>
</dbReference>
<keyword evidence="11 14" id="KW-0131">Cell cycle</keyword>